<sequence>MNLPEPIQSYFEADARGDGAALAQTFAADAIVHDEGKTHQGPEAIRAWWQKAKADYAATATPLEQSVTEGGSVVRAEVTGTFPGSPAVLTFTFALAGDRISRLEIRG</sequence>
<dbReference type="EMBL" id="FNEJ01000002">
    <property type="protein sequence ID" value="SDI23824.1"/>
    <property type="molecule type" value="Genomic_DNA"/>
</dbReference>
<organism evidence="2 3">
    <name type="scientific">Salipiger marinus</name>
    <dbReference type="NCBI Taxonomy" id="555512"/>
    <lineage>
        <taxon>Bacteria</taxon>
        <taxon>Pseudomonadati</taxon>
        <taxon>Pseudomonadota</taxon>
        <taxon>Alphaproteobacteria</taxon>
        <taxon>Rhodobacterales</taxon>
        <taxon>Roseobacteraceae</taxon>
        <taxon>Salipiger</taxon>
    </lineage>
</organism>
<gene>
    <name evidence="2" type="ORF">SAMN04487993_1002193</name>
</gene>
<dbReference type="Gene3D" id="3.10.450.50">
    <property type="match status" value="1"/>
</dbReference>
<dbReference type="AlphaFoldDB" id="A0A1G8IXX0"/>
<dbReference type="InterPro" id="IPR032710">
    <property type="entry name" value="NTF2-like_dom_sf"/>
</dbReference>
<accession>A0A1G8IXX0</accession>
<evidence type="ECO:0000313" key="3">
    <source>
        <dbReference type="Proteomes" id="UP000199093"/>
    </source>
</evidence>
<dbReference type="InterPro" id="IPR037401">
    <property type="entry name" value="SnoaL-like"/>
</dbReference>
<evidence type="ECO:0000259" key="1">
    <source>
        <dbReference type="Pfam" id="PF12680"/>
    </source>
</evidence>
<dbReference type="STRING" id="555512.SAMN04487993_1002193"/>
<protein>
    <submittedName>
        <fullName evidence="2">SnoaL-like domain-containing protein</fullName>
    </submittedName>
</protein>
<feature type="domain" description="SnoaL-like" evidence="1">
    <location>
        <begin position="8"/>
        <end position="95"/>
    </location>
</feature>
<reference evidence="3" key="1">
    <citation type="submission" date="2016-10" db="EMBL/GenBank/DDBJ databases">
        <authorList>
            <person name="Varghese N."/>
            <person name="Submissions S."/>
        </authorList>
    </citation>
    <scope>NUCLEOTIDE SEQUENCE [LARGE SCALE GENOMIC DNA]</scope>
    <source>
        <strain evidence="3">DSM 26424</strain>
    </source>
</reference>
<dbReference type="Proteomes" id="UP000199093">
    <property type="component" value="Unassembled WGS sequence"/>
</dbReference>
<dbReference type="RefSeq" id="WP_089843532.1">
    <property type="nucleotide sequence ID" value="NZ_FNEJ01000002.1"/>
</dbReference>
<keyword evidence="3" id="KW-1185">Reference proteome</keyword>
<name>A0A1G8IXX0_9RHOB</name>
<evidence type="ECO:0000313" key="2">
    <source>
        <dbReference type="EMBL" id="SDI23824.1"/>
    </source>
</evidence>
<dbReference type="OrthoDB" id="8684708at2"/>
<proteinExistence type="predicted"/>
<dbReference type="Pfam" id="PF12680">
    <property type="entry name" value="SnoaL_2"/>
    <property type="match status" value="1"/>
</dbReference>
<dbReference type="SUPFAM" id="SSF54427">
    <property type="entry name" value="NTF2-like"/>
    <property type="match status" value="1"/>
</dbReference>